<dbReference type="RefSeq" id="XP_064667053.1">
    <property type="nucleotide sequence ID" value="XM_064815875.1"/>
</dbReference>
<dbReference type="EMBL" id="MU853356">
    <property type="protein sequence ID" value="KAK4109483.1"/>
    <property type="molecule type" value="Genomic_DNA"/>
</dbReference>
<organism evidence="1 2">
    <name type="scientific">Canariomyces notabilis</name>
    <dbReference type="NCBI Taxonomy" id="2074819"/>
    <lineage>
        <taxon>Eukaryota</taxon>
        <taxon>Fungi</taxon>
        <taxon>Dikarya</taxon>
        <taxon>Ascomycota</taxon>
        <taxon>Pezizomycotina</taxon>
        <taxon>Sordariomycetes</taxon>
        <taxon>Sordariomycetidae</taxon>
        <taxon>Sordariales</taxon>
        <taxon>Chaetomiaceae</taxon>
        <taxon>Canariomyces</taxon>
    </lineage>
</organism>
<protein>
    <submittedName>
        <fullName evidence="1">Uncharacterized protein</fullName>
    </submittedName>
</protein>
<evidence type="ECO:0000313" key="1">
    <source>
        <dbReference type="EMBL" id="KAK4109483.1"/>
    </source>
</evidence>
<dbReference type="PROSITE" id="PS51257">
    <property type="entry name" value="PROKAR_LIPOPROTEIN"/>
    <property type="match status" value="1"/>
</dbReference>
<proteinExistence type="predicted"/>
<reference evidence="1" key="2">
    <citation type="submission" date="2023-05" db="EMBL/GenBank/DDBJ databases">
        <authorList>
            <consortium name="Lawrence Berkeley National Laboratory"/>
            <person name="Steindorff A."/>
            <person name="Hensen N."/>
            <person name="Bonometti L."/>
            <person name="Westerberg I."/>
            <person name="Brannstrom I.O."/>
            <person name="Guillou S."/>
            <person name="Cros-Aarteil S."/>
            <person name="Calhoun S."/>
            <person name="Haridas S."/>
            <person name="Kuo A."/>
            <person name="Mondo S."/>
            <person name="Pangilinan J."/>
            <person name="Riley R."/>
            <person name="Labutti K."/>
            <person name="Andreopoulos B."/>
            <person name="Lipzen A."/>
            <person name="Chen C."/>
            <person name="Yanf M."/>
            <person name="Daum C."/>
            <person name="Ng V."/>
            <person name="Clum A."/>
            <person name="Ohm R."/>
            <person name="Martin F."/>
            <person name="Silar P."/>
            <person name="Natvig D."/>
            <person name="Lalanne C."/>
            <person name="Gautier V."/>
            <person name="Ament-Velasquez S.L."/>
            <person name="Kruys A."/>
            <person name="Hutchinson M.I."/>
            <person name="Powell A.J."/>
            <person name="Barry K."/>
            <person name="Miller A.N."/>
            <person name="Grigoriev I.V."/>
            <person name="Debuchy R."/>
            <person name="Gladieux P."/>
            <person name="Thoren M.H."/>
            <person name="Johannesson H."/>
        </authorList>
    </citation>
    <scope>NUCLEOTIDE SEQUENCE</scope>
    <source>
        <strain evidence="1">CBS 508.74</strain>
    </source>
</reference>
<dbReference type="GeneID" id="89940000"/>
<dbReference type="AlphaFoldDB" id="A0AAN6T982"/>
<comment type="caution">
    <text evidence="1">The sequence shown here is derived from an EMBL/GenBank/DDBJ whole genome shotgun (WGS) entry which is preliminary data.</text>
</comment>
<dbReference type="Proteomes" id="UP001302812">
    <property type="component" value="Unassembled WGS sequence"/>
</dbReference>
<sequence length="58" mass="6238">MQTGRSSARFGGQTQTDREKRSYYCCAAASMGCKDEAAIDHGAFSNLDPSPVLKVPLI</sequence>
<reference evidence="1" key="1">
    <citation type="journal article" date="2023" name="Mol. Phylogenet. Evol.">
        <title>Genome-scale phylogeny and comparative genomics of the fungal order Sordariales.</title>
        <authorList>
            <person name="Hensen N."/>
            <person name="Bonometti L."/>
            <person name="Westerberg I."/>
            <person name="Brannstrom I.O."/>
            <person name="Guillou S."/>
            <person name="Cros-Aarteil S."/>
            <person name="Calhoun S."/>
            <person name="Haridas S."/>
            <person name="Kuo A."/>
            <person name="Mondo S."/>
            <person name="Pangilinan J."/>
            <person name="Riley R."/>
            <person name="LaButti K."/>
            <person name="Andreopoulos B."/>
            <person name="Lipzen A."/>
            <person name="Chen C."/>
            <person name="Yan M."/>
            <person name="Daum C."/>
            <person name="Ng V."/>
            <person name="Clum A."/>
            <person name="Steindorff A."/>
            <person name="Ohm R.A."/>
            <person name="Martin F."/>
            <person name="Silar P."/>
            <person name="Natvig D.O."/>
            <person name="Lalanne C."/>
            <person name="Gautier V."/>
            <person name="Ament-Velasquez S.L."/>
            <person name="Kruys A."/>
            <person name="Hutchinson M.I."/>
            <person name="Powell A.J."/>
            <person name="Barry K."/>
            <person name="Miller A.N."/>
            <person name="Grigoriev I.V."/>
            <person name="Debuchy R."/>
            <person name="Gladieux P."/>
            <person name="Hiltunen Thoren M."/>
            <person name="Johannesson H."/>
        </authorList>
    </citation>
    <scope>NUCLEOTIDE SEQUENCE</scope>
    <source>
        <strain evidence="1">CBS 508.74</strain>
    </source>
</reference>
<name>A0AAN6T982_9PEZI</name>
<gene>
    <name evidence="1" type="ORF">N656DRAFT_783080</name>
</gene>
<evidence type="ECO:0000313" key="2">
    <source>
        <dbReference type="Proteomes" id="UP001302812"/>
    </source>
</evidence>
<accession>A0AAN6T982</accession>
<keyword evidence="2" id="KW-1185">Reference proteome</keyword>